<dbReference type="RefSeq" id="WP_005472255.1">
    <property type="nucleotide sequence ID" value="NZ_JH376941.1"/>
</dbReference>
<feature type="transmembrane region" description="Helical" evidence="3">
    <location>
        <begin position="7"/>
        <end position="27"/>
    </location>
</feature>
<keyword evidence="6" id="KW-1185">Reference proteome</keyword>
<accession>A0AA87K8P9</accession>
<evidence type="ECO:0000256" key="2">
    <source>
        <dbReference type="SAM" id="MobiDB-lite"/>
    </source>
</evidence>
<dbReference type="Proteomes" id="UP000004393">
    <property type="component" value="Unassembled WGS sequence"/>
</dbReference>
<dbReference type="PANTHER" id="PTHR33392:SF6">
    <property type="entry name" value="POLYISOPRENYL-TEICHOIC ACID--PEPTIDOGLYCAN TEICHOIC ACID TRANSFERASE TAGU"/>
    <property type="match status" value="1"/>
</dbReference>
<name>A0AA87K8P9_9ENTE</name>
<feature type="region of interest" description="Disordered" evidence="2">
    <location>
        <begin position="307"/>
        <end position="365"/>
    </location>
</feature>
<evidence type="ECO:0000256" key="1">
    <source>
        <dbReference type="ARBA" id="ARBA00006068"/>
    </source>
</evidence>
<dbReference type="InterPro" id="IPR050922">
    <property type="entry name" value="LytR/CpsA/Psr_CW_biosynth"/>
</dbReference>
<reference evidence="5 6" key="1">
    <citation type="submission" date="2011-10" db="EMBL/GenBank/DDBJ databases">
        <title>The Genome Sequence of Enterococcus saccharolyticus 30_1.</title>
        <authorList>
            <consortium name="The Broad Institute Genome Sequencing Platform"/>
            <person name="Earl A."/>
            <person name="Ward D."/>
            <person name="Feldgarden M."/>
            <person name="Gevers D."/>
            <person name="Daigneault M."/>
            <person name="Strauss J."/>
            <person name="Allen-Vercoe E."/>
            <person name="Young S.K."/>
            <person name="Zeng Q."/>
            <person name="Gargeya S."/>
            <person name="Fitzgerald M."/>
            <person name="Haas B."/>
            <person name="Abouelleil A."/>
            <person name="Alvarado L."/>
            <person name="Arachchi H.M."/>
            <person name="Berlin A."/>
            <person name="Brown A."/>
            <person name="Chapman S.B."/>
            <person name="Chen Z."/>
            <person name="Dunbar C."/>
            <person name="Freedman E."/>
            <person name="Gearin G."/>
            <person name="Gellesch M."/>
            <person name="Goldberg J."/>
            <person name="Griggs A."/>
            <person name="Gujja S."/>
            <person name="Heiman D."/>
            <person name="Howarth C."/>
            <person name="Larson L."/>
            <person name="Lui A."/>
            <person name="MacDonald P.J.P."/>
            <person name="Montmayeur A."/>
            <person name="Murphy C."/>
            <person name="Neiman D."/>
            <person name="Pearson M."/>
            <person name="Priest M."/>
            <person name="Roberts A."/>
            <person name="Saif S."/>
            <person name="Shea T."/>
            <person name="Shenoy N."/>
            <person name="Sisk P."/>
            <person name="Stolte C."/>
            <person name="Sykes S."/>
            <person name="Wortman J."/>
            <person name="Nusbaum C."/>
            <person name="Birren B."/>
        </authorList>
    </citation>
    <scope>NUCLEOTIDE SEQUENCE [LARGE SCALE GENOMIC DNA]</scope>
    <source>
        <strain evidence="5 6">30_1</strain>
    </source>
</reference>
<keyword evidence="3" id="KW-0812">Transmembrane</keyword>
<feature type="compositionally biased region" description="Low complexity" evidence="2">
    <location>
        <begin position="333"/>
        <end position="346"/>
    </location>
</feature>
<dbReference type="NCBIfam" id="TIGR00350">
    <property type="entry name" value="lytR_cpsA_psr"/>
    <property type="match status" value="1"/>
</dbReference>
<keyword evidence="3" id="KW-1133">Transmembrane helix</keyword>
<evidence type="ECO:0000313" key="5">
    <source>
        <dbReference type="EMBL" id="EHG27617.1"/>
    </source>
</evidence>
<sequence>MRLYQKVILGLLGLVAVSIVGVTVYGMKVYDDTNKTFNNITQSADRKTKKRETAVSIEDREPFSILLLGIDTGALGRTEQGRSDSMMVVTVNPAKKQSTIVSLDRDIYTQIVGYGMLDKLNHAYAFGGEAMSMDSVENLLDIPIDHYVTINMQGMRDLIDAVGGIEVTNKIDFTLEGVHVPKGTITLDGKTGLAYARMRKQDPEGDIGRQKRQREVVTKIVKKVMSLDGVSNYQKILKAVEKNSKTDLTWDDMMDIATNYLPAFTTIDQEQLQGEGQMMNGVYYQLLGINQLLEMQNKLKEQLNLPTSETLSQGDEHTDGYTNYQLYDDTNYNSEENSNENPGEPSDIYDDGAGYQEDTGDYSGY</sequence>
<gene>
    <name evidence="5" type="ORF">HMPREF9478_02035</name>
</gene>
<dbReference type="AlphaFoldDB" id="A0AA87K8P9"/>
<proteinExistence type="inferred from homology"/>
<protein>
    <recommendedName>
        <fullName evidence="4">Cell envelope-related transcriptional attenuator domain-containing protein</fullName>
    </recommendedName>
</protein>
<dbReference type="PANTHER" id="PTHR33392">
    <property type="entry name" value="POLYISOPRENYL-TEICHOIC ACID--PEPTIDOGLYCAN TEICHOIC ACID TRANSFERASE TAGU"/>
    <property type="match status" value="1"/>
</dbReference>
<evidence type="ECO:0000259" key="4">
    <source>
        <dbReference type="Pfam" id="PF03816"/>
    </source>
</evidence>
<dbReference type="Gene3D" id="3.40.630.190">
    <property type="entry name" value="LCP protein"/>
    <property type="match status" value="1"/>
</dbReference>
<organism evidence="5 6">
    <name type="scientific">Enterococcus saccharolyticus 30_1</name>
    <dbReference type="NCBI Taxonomy" id="742813"/>
    <lineage>
        <taxon>Bacteria</taxon>
        <taxon>Bacillati</taxon>
        <taxon>Bacillota</taxon>
        <taxon>Bacilli</taxon>
        <taxon>Lactobacillales</taxon>
        <taxon>Enterococcaceae</taxon>
        <taxon>Enterococcus</taxon>
    </lineage>
</organism>
<comment type="caution">
    <text evidence="5">The sequence shown here is derived from an EMBL/GenBank/DDBJ whole genome shotgun (WGS) entry which is preliminary data.</text>
</comment>
<dbReference type="Pfam" id="PF03816">
    <property type="entry name" value="LytR_cpsA_psr"/>
    <property type="match status" value="1"/>
</dbReference>
<feature type="compositionally biased region" description="Polar residues" evidence="2">
    <location>
        <begin position="320"/>
        <end position="332"/>
    </location>
</feature>
<feature type="domain" description="Cell envelope-related transcriptional attenuator" evidence="4">
    <location>
        <begin position="82"/>
        <end position="225"/>
    </location>
</feature>
<comment type="similarity">
    <text evidence="1">Belongs to the LytR/CpsA/Psr (LCP) family.</text>
</comment>
<dbReference type="InterPro" id="IPR004474">
    <property type="entry name" value="LytR_CpsA_psr"/>
</dbReference>
<evidence type="ECO:0000256" key="3">
    <source>
        <dbReference type="SAM" id="Phobius"/>
    </source>
</evidence>
<evidence type="ECO:0000313" key="6">
    <source>
        <dbReference type="Proteomes" id="UP000004393"/>
    </source>
</evidence>
<keyword evidence="3" id="KW-0472">Membrane</keyword>
<dbReference type="EMBL" id="ADLY01000039">
    <property type="protein sequence ID" value="EHG27617.1"/>
    <property type="molecule type" value="Genomic_DNA"/>
</dbReference>